<evidence type="ECO:0000256" key="1">
    <source>
        <dbReference type="SAM" id="Phobius"/>
    </source>
</evidence>
<dbReference type="EMBL" id="PVNL01000098">
    <property type="protein sequence ID" value="PRQ05067.1"/>
    <property type="molecule type" value="Genomic_DNA"/>
</dbReference>
<evidence type="ECO:0000313" key="2">
    <source>
        <dbReference type="EMBL" id="PRQ05067.1"/>
    </source>
</evidence>
<comment type="caution">
    <text evidence="2">The sequence shown here is derived from an EMBL/GenBank/DDBJ whole genome shotgun (WGS) entry which is preliminary data.</text>
</comment>
<name>A0A2S9YIX9_9BACT</name>
<keyword evidence="1" id="KW-0472">Membrane</keyword>
<dbReference type="AlphaFoldDB" id="A0A2S9YIX9"/>
<sequence length="202" mass="22346">MSEFLGQDHTTQKTIDEAVAKADPQYIEVAVSARNETGGLANLGTAARLTVLTDGGHDFTVKMTLVDDDASVSPEAFRNLTYRSAPWDKLSPTETATIEMWWNSGKLAVLSLEDNTAEQIESGQFLFADPPGDDIRVRAISPVAAFWAEWKDWLRIVIVLALLAIFVLLVQAMRHVAMRRTSLAKVLWSGPDTEDPHNPPRE</sequence>
<evidence type="ECO:0000313" key="3">
    <source>
        <dbReference type="Proteomes" id="UP000238823"/>
    </source>
</evidence>
<accession>A0A2S9YIX9</accession>
<keyword evidence="1" id="KW-1133">Transmembrane helix</keyword>
<dbReference type="RefSeq" id="WP_146158078.1">
    <property type="nucleotide sequence ID" value="NZ_PVNL01000098.1"/>
</dbReference>
<gene>
    <name evidence="2" type="ORF">ENSA7_48200</name>
</gene>
<protein>
    <submittedName>
        <fullName evidence="2">Uncharacterized protein</fullName>
    </submittedName>
</protein>
<proteinExistence type="predicted"/>
<dbReference type="Proteomes" id="UP000238823">
    <property type="component" value="Unassembled WGS sequence"/>
</dbReference>
<keyword evidence="1" id="KW-0812">Transmembrane</keyword>
<organism evidence="2 3">
    <name type="scientific">Enhygromyxa salina</name>
    <dbReference type="NCBI Taxonomy" id="215803"/>
    <lineage>
        <taxon>Bacteria</taxon>
        <taxon>Pseudomonadati</taxon>
        <taxon>Myxococcota</taxon>
        <taxon>Polyangia</taxon>
        <taxon>Nannocystales</taxon>
        <taxon>Nannocystaceae</taxon>
        <taxon>Enhygromyxa</taxon>
    </lineage>
</organism>
<feature type="transmembrane region" description="Helical" evidence="1">
    <location>
        <begin position="153"/>
        <end position="170"/>
    </location>
</feature>
<reference evidence="2 3" key="1">
    <citation type="submission" date="2018-03" db="EMBL/GenBank/DDBJ databases">
        <title>Draft Genome Sequences of the Obligatory Marine Myxobacteria Enhygromyxa salina SWB007.</title>
        <authorList>
            <person name="Poehlein A."/>
            <person name="Moghaddam J.A."/>
            <person name="Harms H."/>
            <person name="Alanjari M."/>
            <person name="Koenig G.M."/>
            <person name="Daniel R."/>
            <person name="Schaeberle T.F."/>
        </authorList>
    </citation>
    <scope>NUCLEOTIDE SEQUENCE [LARGE SCALE GENOMIC DNA]</scope>
    <source>
        <strain evidence="2 3">SWB007</strain>
    </source>
</reference>